<dbReference type="Proteomes" id="UP000826661">
    <property type="component" value="Chromosome II"/>
</dbReference>
<feature type="compositionally biased region" description="Low complexity" evidence="1">
    <location>
        <begin position="1"/>
        <end position="25"/>
    </location>
</feature>
<name>A0A8G0PGM5_9HYPO</name>
<keyword evidence="3" id="KW-1185">Reference proteome</keyword>
<gene>
    <name evidence="2" type="ORF">H0G86_003110</name>
</gene>
<sequence>MNNNSNESPESPARPSSQPSPLLSQTQPTEGPVDMSPPQSSKLFSGDRGLPRSNSIQASQLWPATTQDGSPGMIDQCMISCPDLNHSTRQPWATSRQVGGWQHQYSRRGSRSQPTTPPGYSFRERIAVRFRRRRPWESPKSCRGSATAQLDMPRFQDGRERRRRARGSLERHSPSDIGSPRSTPVGERGASPLVVAGLVMATADLDRLSQAYKKEKDEEDKER</sequence>
<evidence type="ECO:0000313" key="2">
    <source>
        <dbReference type="EMBL" id="QYS95838.1"/>
    </source>
</evidence>
<accession>A0A8G0PGM5</accession>
<evidence type="ECO:0000313" key="3">
    <source>
        <dbReference type="Proteomes" id="UP000826661"/>
    </source>
</evidence>
<dbReference type="EMBL" id="CP075865">
    <property type="protein sequence ID" value="QYS95838.1"/>
    <property type="molecule type" value="Genomic_DNA"/>
</dbReference>
<proteinExistence type="predicted"/>
<reference evidence="2 3" key="1">
    <citation type="journal article" date="2021" name="BMC Genomics">
        <title>Telomere-to-telomere genome assembly of asparaginase-producing Trichoderma simmonsii.</title>
        <authorList>
            <person name="Chung D."/>
            <person name="Kwon Y.M."/>
            <person name="Yang Y."/>
        </authorList>
    </citation>
    <scope>NUCLEOTIDE SEQUENCE [LARGE SCALE GENOMIC DNA]</scope>
    <source>
        <strain evidence="2 3">GH-Sj1</strain>
    </source>
</reference>
<organism evidence="2 3">
    <name type="scientific">Trichoderma simmonsii</name>
    <dbReference type="NCBI Taxonomy" id="1491479"/>
    <lineage>
        <taxon>Eukaryota</taxon>
        <taxon>Fungi</taxon>
        <taxon>Dikarya</taxon>
        <taxon>Ascomycota</taxon>
        <taxon>Pezizomycotina</taxon>
        <taxon>Sordariomycetes</taxon>
        <taxon>Hypocreomycetidae</taxon>
        <taxon>Hypocreales</taxon>
        <taxon>Hypocreaceae</taxon>
        <taxon>Trichoderma</taxon>
    </lineage>
</organism>
<feature type="compositionally biased region" description="Polar residues" evidence="1">
    <location>
        <begin position="85"/>
        <end position="97"/>
    </location>
</feature>
<dbReference type="AlphaFoldDB" id="A0A8G0PGM5"/>
<feature type="region of interest" description="Disordered" evidence="1">
    <location>
        <begin position="1"/>
        <end position="190"/>
    </location>
</feature>
<protein>
    <submittedName>
        <fullName evidence="2">Uncharacterized protein</fullName>
    </submittedName>
</protein>
<evidence type="ECO:0000256" key="1">
    <source>
        <dbReference type="SAM" id="MobiDB-lite"/>
    </source>
</evidence>
<feature type="compositionally biased region" description="Polar residues" evidence="1">
    <location>
        <begin position="52"/>
        <end position="69"/>
    </location>
</feature>